<accession>A0A7V8FI26</accession>
<sequence>MASEKIDLILKMPAVVTITSLSESSIRRGMRNGIFPACKKLGPRAIGWPESAIRAWVAGTAALSAPQGGPPSGSSS</sequence>
<evidence type="ECO:0000313" key="2">
    <source>
        <dbReference type="Proteomes" id="UP000487117"/>
    </source>
</evidence>
<dbReference type="Pfam" id="PF05930">
    <property type="entry name" value="Phage_AlpA"/>
    <property type="match status" value="1"/>
</dbReference>
<gene>
    <name evidence="1" type="ORF">GAK31_01724</name>
</gene>
<name>A0A7V8FI26_STEMA</name>
<dbReference type="Proteomes" id="UP000487117">
    <property type="component" value="Unassembled WGS sequence"/>
</dbReference>
<proteinExistence type="predicted"/>
<reference evidence="2" key="1">
    <citation type="journal article" date="2020" name="MBio">
        <title>Horizontal gene transfer to a defensive symbiont with a reduced genome amongst a multipartite beetle microbiome.</title>
        <authorList>
            <person name="Waterworth S.C."/>
            <person name="Florez L.V."/>
            <person name="Rees E.R."/>
            <person name="Hertweck C."/>
            <person name="Kaltenpoth M."/>
            <person name="Kwan J.C."/>
        </authorList>
    </citation>
    <scope>NUCLEOTIDE SEQUENCE [LARGE SCALE GENOMIC DNA]</scope>
</reference>
<protein>
    <recommendedName>
        <fullName evidence="3">AlpA family phage regulatory protein</fullName>
    </recommendedName>
</protein>
<dbReference type="Gene3D" id="1.10.238.160">
    <property type="match status" value="1"/>
</dbReference>
<dbReference type="AlphaFoldDB" id="A0A7V8FI26"/>
<evidence type="ECO:0000313" key="1">
    <source>
        <dbReference type="EMBL" id="KAF1016235.1"/>
    </source>
</evidence>
<dbReference type="EMBL" id="WNDS01000002">
    <property type="protein sequence ID" value="KAF1016235.1"/>
    <property type="molecule type" value="Genomic_DNA"/>
</dbReference>
<dbReference type="InterPro" id="IPR010260">
    <property type="entry name" value="AlpA"/>
</dbReference>
<comment type="caution">
    <text evidence="1">The sequence shown here is derived from an EMBL/GenBank/DDBJ whole genome shotgun (WGS) entry which is preliminary data.</text>
</comment>
<organism evidence="1 2">
    <name type="scientific">Stenotrophomonas maltophilia</name>
    <name type="common">Pseudomonas maltophilia</name>
    <name type="synonym">Xanthomonas maltophilia</name>
    <dbReference type="NCBI Taxonomy" id="40324"/>
    <lineage>
        <taxon>Bacteria</taxon>
        <taxon>Pseudomonadati</taxon>
        <taxon>Pseudomonadota</taxon>
        <taxon>Gammaproteobacteria</taxon>
        <taxon>Lysobacterales</taxon>
        <taxon>Lysobacteraceae</taxon>
        <taxon>Stenotrophomonas</taxon>
        <taxon>Stenotrophomonas maltophilia group</taxon>
    </lineage>
</organism>
<evidence type="ECO:0008006" key="3">
    <source>
        <dbReference type="Google" id="ProtNLM"/>
    </source>
</evidence>